<feature type="domain" description="SRCR" evidence="7">
    <location>
        <begin position="112"/>
        <end position="212"/>
    </location>
</feature>
<reference evidence="8" key="3">
    <citation type="submission" date="2025-08" db="UniProtKB">
        <authorList>
            <consortium name="Ensembl"/>
        </authorList>
    </citation>
    <scope>IDENTIFICATION</scope>
</reference>
<dbReference type="Proteomes" id="UP000018467">
    <property type="component" value="Unassembled WGS sequence"/>
</dbReference>
<dbReference type="PANTHER" id="PTHR48071:SF18">
    <property type="entry name" value="DELETED IN MALIGNANT BRAIN TUMORS 1 PROTEIN-RELATED"/>
    <property type="match status" value="1"/>
</dbReference>
<keyword evidence="1 6" id="KW-0732">Signal</keyword>
<protein>
    <recommendedName>
        <fullName evidence="7">SRCR domain-containing protein</fullName>
    </recommendedName>
</protein>
<accession>A0A3B1K6T4</accession>
<feature type="signal peptide" evidence="6">
    <location>
        <begin position="1"/>
        <end position="16"/>
    </location>
</feature>
<keyword evidence="2" id="KW-0677">Repeat</keyword>
<feature type="disulfide bond" evidence="5">
    <location>
        <begin position="255"/>
        <end position="316"/>
    </location>
</feature>
<keyword evidence="3 5" id="KW-1015">Disulfide bond</keyword>
<proteinExistence type="predicted"/>
<dbReference type="PANTHER" id="PTHR48071">
    <property type="entry name" value="SRCR DOMAIN-CONTAINING PROTEIN"/>
    <property type="match status" value="1"/>
</dbReference>
<dbReference type="SUPFAM" id="SSF56487">
    <property type="entry name" value="SRCR-like"/>
    <property type="match status" value="3"/>
</dbReference>
<dbReference type="GO" id="GO:0016020">
    <property type="term" value="C:membrane"/>
    <property type="evidence" value="ECO:0007669"/>
    <property type="project" value="InterPro"/>
</dbReference>
<reference evidence="8" key="4">
    <citation type="submission" date="2025-09" db="UniProtKB">
        <authorList>
            <consortium name="Ensembl"/>
        </authorList>
    </citation>
    <scope>IDENTIFICATION</scope>
</reference>
<dbReference type="SMART" id="SM00202">
    <property type="entry name" value="SR"/>
    <property type="match status" value="3"/>
</dbReference>
<reference evidence="9" key="2">
    <citation type="journal article" date="2014" name="Nat. Commun.">
        <title>The cavefish genome reveals candidate genes for eye loss.</title>
        <authorList>
            <person name="McGaugh S.E."/>
            <person name="Gross J.B."/>
            <person name="Aken B."/>
            <person name="Blin M."/>
            <person name="Borowsky R."/>
            <person name="Chalopin D."/>
            <person name="Hinaux H."/>
            <person name="Jeffery W.R."/>
            <person name="Keene A."/>
            <person name="Ma L."/>
            <person name="Minx P."/>
            <person name="Murphy D."/>
            <person name="O'Quin K.E."/>
            <person name="Retaux S."/>
            <person name="Rohner N."/>
            <person name="Searle S.M."/>
            <person name="Stahl B.A."/>
            <person name="Tabin C."/>
            <person name="Volff J.N."/>
            <person name="Yoshizawa M."/>
            <person name="Warren W.C."/>
        </authorList>
    </citation>
    <scope>NUCLEOTIDE SEQUENCE [LARGE SCALE GENOMIC DNA]</scope>
    <source>
        <strain evidence="9">female</strain>
    </source>
</reference>
<feature type="disulfide bond" evidence="5">
    <location>
        <begin position="181"/>
        <end position="191"/>
    </location>
</feature>
<keyword evidence="9" id="KW-1185">Reference proteome</keyword>
<feature type="disulfide bond" evidence="5">
    <location>
        <begin position="137"/>
        <end position="201"/>
    </location>
</feature>
<feature type="disulfide bond" evidence="5">
    <location>
        <begin position="242"/>
        <end position="306"/>
    </location>
</feature>
<name>A0A3B1K6T4_ASTMX</name>
<dbReference type="PROSITE" id="PS50287">
    <property type="entry name" value="SRCR_2"/>
    <property type="match status" value="3"/>
</dbReference>
<dbReference type="AlphaFoldDB" id="A0A3B1K6T4"/>
<feature type="disulfide bond" evidence="5">
    <location>
        <begin position="150"/>
        <end position="211"/>
    </location>
</feature>
<dbReference type="InterPro" id="IPR001190">
    <property type="entry name" value="SRCR"/>
</dbReference>
<comment type="caution">
    <text evidence="5">Lacks conserved residue(s) required for the propagation of feature annotation.</text>
</comment>
<evidence type="ECO:0000256" key="5">
    <source>
        <dbReference type="PROSITE-ProRule" id="PRU00196"/>
    </source>
</evidence>
<feature type="disulfide bond" evidence="5">
    <location>
        <begin position="286"/>
        <end position="296"/>
    </location>
</feature>
<evidence type="ECO:0000256" key="1">
    <source>
        <dbReference type="ARBA" id="ARBA00022729"/>
    </source>
</evidence>
<evidence type="ECO:0000256" key="3">
    <source>
        <dbReference type="ARBA" id="ARBA00023157"/>
    </source>
</evidence>
<sequence>SPLLFNLISYLRLASGNGVCSGRVEVYYNGEWGTVCDDDWDINDVAVVCRQVGCGRAVSVHSSAHFGAGSGPIHLDDVACFGYESSITDCRRLGINDCSHGEDAGVVYGLNISLINGDGFCSGRVEVYYKGRWGTVCDDGWDIKDAEVVCRQMGCGRALHAHNKAYFGKGTGPIHLDDVGCSGNESSISECFKDGFGEHNCGHDEDAGVSCSERNKIRLVNGTRSCCGRVEIYHKDQWGTVCDDDWDIQDAEVVCRQMGCGKAVSASHNTSFGWESRPTWLNHVGCRGTESYITDCSHERMRNMNCGHRRDAGVVCSSKYVACSKYSLGVHC</sequence>
<dbReference type="InParanoid" id="A0A3B1K6T4"/>
<feature type="disulfide bond" evidence="5">
    <location>
        <begin position="80"/>
        <end position="90"/>
    </location>
</feature>
<dbReference type="GeneTree" id="ENSGT00950000183145"/>
<evidence type="ECO:0000256" key="6">
    <source>
        <dbReference type="SAM" id="SignalP"/>
    </source>
</evidence>
<dbReference type="Gene3D" id="3.10.250.10">
    <property type="entry name" value="SRCR-like domain"/>
    <property type="match status" value="3"/>
</dbReference>
<dbReference type="PRINTS" id="PR00258">
    <property type="entry name" value="SPERACTRCPTR"/>
</dbReference>
<keyword evidence="4" id="KW-0325">Glycoprotein</keyword>
<dbReference type="FunFam" id="3.10.250.10:FF:000001">
    <property type="entry name" value="Lysyl oxidase 4 isoform X1"/>
    <property type="match status" value="1"/>
</dbReference>
<evidence type="ECO:0000256" key="4">
    <source>
        <dbReference type="ARBA" id="ARBA00023180"/>
    </source>
</evidence>
<evidence type="ECO:0000256" key="2">
    <source>
        <dbReference type="ARBA" id="ARBA00022737"/>
    </source>
</evidence>
<dbReference type="FunFam" id="3.10.250.10:FF:000006">
    <property type="entry name" value="neurotrypsin isoform X2"/>
    <property type="match status" value="2"/>
</dbReference>
<evidence type="ECO:0000259" key="7">
    <source>
        <dbReference type="PROSITE" id="PS50287"/>
    </source>
</evidence>
<feature type="domain" description="SRCR" evidence="7">
    <location>
        <begin position="217"/>
        <end position="317"/>
    </location>
</feature>
<dbReference type="Pfam" id="PF00530">
    <property type="entry name" value="SRCR"/>
    <property type="match status" value="3"/>
</dbReference>
<dbReference type="PROSITE" id="PS00420">
    <property type="entry name" value="SRCR_1"/>
    <property type="match status" value="3"/>
</dbReference>
<evidence type="ECO:0000313" key="9">
    <source>
        <dbReference type="Proteomes" id="UP000018467"/>
    </source>
</evidence>
<feature type="domain" description="SRCR" evidence="7">
    <location>
        <begin position="11"/>
        <end position="109"/>
    </location>
</feature>
<dbReference type="InterPro" id="IPR036772">
    <property type="entry name" value="SRCR-like_dom_sf"/>
</dbReference>
<organism evidence="8 9">
    <name type="scientific">Astyanax mexicanus</name>
    <name type="common">Blind cave fish</name>
    <name type="synonym">Astyanax fasciatus mexicanus</name>
    <dbReference type="NCBI Taxonomy" id="7994"/>
    <lineage>
        <taxon>Eukaryota</taxon>
        <taxon>Metazoa</taxon>
        <taxon>Chordata</taxon>
        <taxon>Craniata</taxon>
        <taxon>Vertebrata</taxon>
        <taxon>Euteleostomi</taxon>
        <taxon>Actinopterygii</taxon>
        <taxon>Neopterygii</taxon>
        <taxon>Teleostei</taxon>
        <taxon>Ostariophysi</taxon>
        <taxon>Characiformes</taxon>
        <taxon>Characoidei</taxon>
        <taxon>Acestrorhamphidae</taxon>
        <taxon>Acestrorhamphinae</taxon>
        <taxon>Astyanax</taxon>
    </lineage>
</organism>
<evidence type="ECO:0000313" key="8">
    <source>
        <dbReference type="Ensembl" id="ENSAMXP00000050392.1"/>
    </source>
</evidence>
<feature type="chain" id="PRO_5017384197" description="SRCR domain-containing protein" evidence="6">
    <location>
        <begin position="17"/>
        <end position="332"/>
    </location>
</feature>
<dbReference type="Ensembl" id="ENSAMXT00000036677.1">
    <property type="protein sequence ID" value="ENSAMXP00000050392.1"/>
    <property type="gene ID" value="ENSAMXG00000033004.1"/>
</dbReference>
<reference evidence="9" key="1">
    <citation type="submission" date="2013-03" db="EMBL/GenBank/DDBJ databases">
        <authorList>
            <person name="Jeffery W."/>
            <person name="Warren W."/>
            <person name="Wilson R.K."/>
        </authorList>
    </citation>
    <scope>NUCLEOTIDE SEQUENCE</scope>
    <source>
        <strain evidence="9">female</strain>
    </source>
</reference>